<keyword evidence="2" id="KW-1185">Reference proteome</keyword>
<dbReference type="AlphaFoldDB" id="A0A9Q0AH58"/>
<dbReference type="EMBL" id="JAFIMR010000110">
    <property type="protein sequence ID" value="KAI1847132.1"/>
    <property type="molecule type" value="Genomic_DNA"/>
</dbReference>
<gene>
    <name evidence="1" type="ORF">JX265_013998</name>
</gene>
<accession>A0A9Q0AH58</accession>
<reference evidence="1" key="1">
    <citation type="submission" date="2021-03" db="EMBL/GenBank/DDBJ databases">
        <title>Revisited historic fungal species revealed as producer of novel bioactive compounds through whole genome sequencing and comparative genomics.</title>
        <authorList>
            <person name="Vignolle G.A."/>
            <person name="Hochenegger N."/>
            <person name="Mach R.L."/>
            <person name="Mach-Aigner A.R."/>
            <person name="Javad Rahimi M."/>
            <person name="Salim K.A."/>
            <person name="Chan C.M."/>
            <person name="Lim L.B.L."/>
            <person name="Cai F."/>
            <person name="Druzhinina I.S."/>
            <person name="U'Ren J.M."/>
            <person name="Derntl C."/>
        </authorList>
    </citation>
    <scope>NUCLEOTIDE SEQUENCE</scope>
    <source>
        <strain evidence="1">TUCIM 5799</strain>
    </source>
</reference>
<sequence length="346" mass="39639">MSSLNWQRLWNALYDYWEQRSGLADEIKHSLKKPEQAPLDSRKPNWLLYYGATFNPPHNIHMRVIQIVHGFCVQYSKDRGDFAVAGSMIGCSSDTDVKKKTCEQNKHFGVENIIPLSSLVRLRLWVQGFIEMGVTNASVSGFSDWEQVWALRDFLQSWWNGMFTFHFVRVMKLDDTKGNQNSVFEDSEGDDVFEPLYSGTKPGSGEVPRGQGRPVGMQTTIVTDIGGQGSWMSENTRRPRKLRQYEPWIQIEGRFDSSIQSVWRCSRKEETHEVIFICADAGPKGKRAVQSVDCWRIISNPEYDDDEKVTQLRAAGFLAPSTLLQKVKEMMNHRGGSPARYENLRS</sequence>
<evidence type="ECO:0000313" key="1">
    <source>
        <dbReference type="EMBL" id="KAI1847132.1"/>
    </source>
</evidence>
<proteinExistence type="predicted"/>
<evidence type="ECO:0000313" key="2">
    <source>
        <dbReference type="Proteomes" id="UP000829685"/>
    </source>
</evidence>
<organism evidence="1 2">
    <name type="scientific">Neoarthrinium moseri</name>
    <dbReference type="NCBI Taxonomy" id="1658444"/>
    <lineage>
        <taxon>Eukaryota</taxon>
        <taxon>Fungi</taxon>
        <taxon>Dikarya</taxon>
        <taxon>Ascomycota</taxon>
        <taxon>Pezizomycotina</taxon>
        <taxon>Sordariomycetes</taxon>
        <taxon>Xylariomycetidae</taxon>
        <taxon>Amphisphaeriales</taxon>
        <taxon>Apiosporaceae</taxon>
        <taxon>Neoarthrinium</taxon>
    </lineage>
</organism>
<protein>
    <submittedName>
        <fullName evidence="1">Uncharacterized protein</fullName>
    </submittedName>
</protein>
<comment type="caution">
    <text evidence="1">The sequence shown here is derived from an EMBL/GenBank/DDBJ whole genome shotgun (WGS) entry which is preliminary data.</text>
</comment>
<dbReference type="Proteomes" id="UP000829685">
    <property type="component" value="Unassembled WGS sequence"/>
</dbReference>
<name>A0A9Q0AH58_9PEZI</name>